<reference evidence="2" key="2">
    <citation type="submission" date="2018-03" db="EMBL/GenBank/DDBJ databases">
        <title>The Triticum urartu genome reveals the dynamic nature of wheat genome evolution.</title>
        <authorList>
            <person name="Ling H."/>
            <person name="Ma B."/>
            <person name="Shi X."/>
            <person name="Liu H."/>
            <person name="Dong L."/>
            <person name="Sun H."/>
            <person name="Cao Y."/>
            <person name="Gao Q."/>
            <person name="Zheng S."/>
            <person name="Li Y."/>
            <person name="Yu Y."/>
            <person name="Du H."/>
            <person name="Qi M."/>
            <person name="Li Y."/>
            <person name="Yu H."/>
            <person name="Cui Y."/>
            <person name="Wang N."/>
            <person name="Chen C."/>
            <person name="Wu H."/>
            <person name="Zhao Y."/>
            <person name="Zhang J."/>
            <person name="Li Y."/>
            <person name="Zhou W."/>
            <person name="Zhang B."/>
            <person name="Hu W."/>
            <person name="Eijk M."/>
            <person name="Tang J."/>
            <person name="Witsenboer H."/>
            <person name="Zhao S."/>
            <person name="Li Z."/>
            <person name="Zhang A."/>
            <person name="Wang D."/>
            <person name="Liang C."/>
        </authorList>
    </citation>
    <scope>NUCLEOTIDE SEQUENCE [LARGE SCALE GENOMIC DNA]</scope>
    <source>
        <strain evidence="2">cv. G1812</strain>
    </source>
</reference>
<dbReference type="AlphaFoldDB" id="A0A8R7PYR5"/>
<feature type="region of interest" description="Disordered" evidence="1">
    <location>
        <begin position="61"/>
        <end position="87"/>
    </location>
</feature>
<dbReference type="Gramene" id="TuG1812G0300005227.01.T01">
    <property type="protein sequence ID" value="TuG1812G0300005227.01.T01.cds392097"/>
    <property type="gene ID" value="TuG1812G0300005227.01"/>
</dbReference>
<reference evidence="2" key="3">
    <citation type="submission" date="2022-06" db="UniProtKB">
        <authorList>
            <consortium name="EnsemblPlants"/>
        </authorList>
    </citation>
    <scope>IDENTIFICATION</scope>
</reference>
<evidence type="ECO:0000256" key="1">
    <source>
        <dbReference type="SAM" id="MobiDB-lite"/>
    </source>
</evidence>
<protein>
    <submittedName>
        <fullName evidence="2">Uncharacterized protein</fullName>
    </submittedName>
</protein>
<dbReference type="EnsemblPlants" id="TuG1812G0300005227.01.T01">
    <property type="protein sequence ID" value="TuG1812G0300005227.01.T01.cds392097"/>
    <property type="gene ID" value="TuG1812G0300005227.01"/>
</dbReference>
<evidence type="ECO:0000313" key="3">
    <source>
        <dbReference type="Proteomes" id="UP000015106"/>
    </source>
</evidence>
<feature type="compositionally biased region" description="Basic residues" evidence="1">
    <location>
        <begin position="78"/>
        <end position="87"/>
    </location>
</feature>
<proteinExistence type="predicted"/>
<evidence type="ECO:0000313" key="2">
    <source>
        <dbReference type="EnsemblPlants" id="TuG1812G0300005227.01.T01.cds392097"/>
    </source>
</evidence>
<organism evidence="2 3">
    <name type="scientific">Triticum urartu</name>
    <name type="common">Red wild einkorn</name>
    <name type="synonym">Crithodium urartu</name>
    <dbReference type="NCBI Taxonomy" id="4572"/>
    <lineage>
        <taxon>Eukaryota</taxon>
        <taxon>Viridiplantae</taxon>
        <taxon>Streptophyta</taxon>
        <taxon>Embryophyta</taxon>
        <taxon>Tracheophyta</taxon>
        <taxon>Spermatophyta</taxon>
        <taxon>Magnoliopsida</taxon>
        <taxon>Liliopsida</taxon>
        <taxon>Poales</taxon>
        <taxon>Poaceae</taxon>
        <taxon>BOP clade</taxon>
        <taxon>Pooideae</taxon>
        <taxon>Triticodae</taxon>
        <taxon>Triticeae</taxon>
        <taxon>Triticinae</taxon>
        <taxon>Triticum</taxon>
    </lineage>
</organism>
<feature type="compositionally biased region" description="Polar residues" evidence="1">
    <location>
        <begin position="63"/>
        <end position="76"/>
    </location>
</feature>
<dbReference type="Proteomes" id="UP000015106">
    <property type="component" value="Chromosome 3"/>
</dbReference>
<name>A0A8R7PYR5_TRIUA</name>
<accession>A0A8R7PYR5</accession>
<sequence length="87" mass="9648">MLAVSISWCAGRQSVPATRTRHSTASWGGDRRRLIFGSRRRRVRHRGHAAFASIRAAWPANSFPASSRETAASPVSGSRRRAPARRH</sequence>
<keyword evidence="3" id="KW-1185">Reference proteome</keyword>
<reference evidence="3" key="1">
    <citation type="journal article" date="2013" name="Nature">
        <title>Draft genome of the wheat A-genome progenitor Triticum urartu.</title>
        <authorList>
            <person name="Ling H.Q."/>
            <person name="Zhao S."/>
            <person name="Liu D."/>
            <person name="Wang J."/>
            <person name="Sun H."/>
            <person name="Zhang C."/>
            <person name="Fan H."/>
            <person name="Li D."/>
            <person name="Dong L."/>
            <person name="Tao Y."/>
            <person name="Gao C."/>
            <person name="Wu H."/>
            <person name="Li Y."/>
            <person name="Cui Y."/>
            <person name="Guo X."/>
            <person name="Zheng S."/>
            <person name="Wang B."/>
            <person name="Yu K."/>
            <person name="Liang Q."/>
            <person name="Yang W."/>
            <person name="Lou X."/>
            <person name="Chen J."/>
            <person name="Feng M."/>
            <person name="Jian J."/>
            <person name="Zhang X."/>
            <person name="Luo G."/>
            <person name="Jiang Y."/>
            <person name="Liu J."/>
            <person name="Wang Z."/>
            <person name="Sha Y."/>
            <person name="Zhang B."/>
            <person name="Wu H."/>
            <person name="Tang D."/>
            <person name="Shen Q."/>
            <person name="Xue P."/>
            <person name="Zou S."/>
            <person name="Wang X."/>
            <person name="Liu X."/>
            <person name="Wang F."/>
            <person name="Yang Y."/>
            <person name="An X."/>
            <person name="Dong Z."/>
            <person name="Zhang K."/>
            <person name="Zhang X."/>
            <person name="Luo M.C."/>
            <person name="Dvorak J."/>
            <person name="Tong Y."/>
            <person name="Wang J."/>
            <person name="Yang H."/>
            <person name="Li Z."/>
            <person name="Wang D."/>
            <person name="Zhang A."/>
            <person name="Wang J."/>
        </authorList>
    </citation>
    <scope>NUCLEOTIDE SEQUENCE</scope>
    <source>
        <strain evidence="3">cv. G1812</strain>
    </source>
</reference>